<dbReference type="OrthoDB" id="5398665at2759"/>
<sequence>MDTRSGNNGEAVGKSTSDSGGSDKMAISNLIWPPSLPTVHEPRISPPGFRYFRNEGPIRLRSITSSELRKVARYHSGPHQYQFSVPV</sequence>
<proteinExistence type="predicted"/>
<dbReference type="Proteomes" id="UP000222788">
    <property type="component" value="Unassembled WGS sequence"/>
</dbReference>
<keyword evidence="3" id="KW-1185">Reference proteome</keyword>
<gene>
    <name evidence="2" type="ORF">CFIMG_004157RA</name>
</gene>
<protein>
    <submittedName>
        <fullName evidence="2">Uncharacterized protein</fullName>
    </submittedName>
</protein>
<evidence type="ECO:0000313" key="2">
    <source>
        <dbReference type="EMBL" id="PHH52120.1"/>
    </source>
</evidence>
<feature type="compositionally biased region" description="Low complexity" evidence="1">
    <location>
        <begin position="13"/>
        <end position="24"/>
    </location>
</feature>
<reference evidence="2 3" key="1">
    <citation type="journal article" date="2013" name="Fungal Biol.">
        <title>Analysis of microsatellite markers in the genome of the plant pathogen Ceratocystis fimbriata.</title>
        <authorList>
            <person name="Simpson M.C."/>
            <person name="Wilken P.M."/>
            <person name="Coetzee M.P."/>
            <person name="Wingfield M.J."/>
            <person name="Wingfield B.D."/>
        </authorList>
    </citation>
    <scope>NUCLEOTIDE SEQUENCE [LARGE SCALE GENOMIC DNA]</scope>
    <source>
        <strain evidence="2 3">CBS 114723</strain>
    </source>
</reference>
<dbReference type="EMBL" id="APWK03000076">
    <property type="protein sequence ID" value="PHH52120.1"/>
    <property type="molecule type" value="Genomic_DNA"/>
</dbReference>
<accession>A0A2C5X2B3</accession>
<evidence type="ECO:0000256" key="1">
    <source>
        <dbReference type="SAM" id="MobiDB-lite"/>
    </source>
</evidence>
<reference evidence="2 3" key="2">
    <citation type="journal article" date="2013" name="IMA Fungus">
        <title>IMA Genome-F 1: Ceratocystis fimbriata: Draft nuclear genome sequence for the plant pathogen, Ceratocystis fimbriata.</title>
        <authorList>
            <person name="Wilken P.M."/>
            <person name="Steenkamp E.T."/>
            <person name="Wingfield M.J."/>
            <person name="de Beer Z.W."/>
            <person name="Wingfield B.D."/>
        </authorList>
    </citation>
    <scope>NUCLEOTIDE SEQUENCE [LARGE SCALE GENOMIC DNA]</scope>
    <source>
        <strain evidence="2 3">CBS 114723</strain>
    </source>
</reference>
<dbReference type="AlphaFoldDB" id="A0A2C5X2B3"/>
<name>A0A2C5X2B3_9PEZI</name>
<evidence type="ECO:0000313" key="3">
    <source>
        <dbReference type="Proteomes" id="UP000222788"/>
    </source>
</evidence>
<feature type="region of interest" description="Disordered" evidence="1">
    <location>
        <begin position="1"/>
        <end position="28"/>
    </location>
</feature>
<comment type="caution">
    <text evidence="2">The sequence shown here is derived from an EMBL/GenBank/DDBJ whole genome shotgun (WGS) entry which is preliminary data.</text>
</comment>
<organism evidence="2 3">
    <name type="scientific">Ceratocystis fimbriata CBS 114723</name>
    <dbReference type="NCBI Taxonomy" id="1035309"/>
    <lineage>
        <taxon>Eukaryota</taxon>
        <taxon>Fungi</taxon>
        <taxon>Dikarya</taxon>
        <taxon>Ascomycota</taxon>
        <taxon>Pezizomycotina</taxon>
        <taxon>Sordariomycetes</taxon>
        <taxon>Hypocreomycetidae</taxon>
        <taxon>Microascales</taxon>
        <taxon>Ceratocystidaceae</taxon>
        <taxon>Ceratocystis</taxon>
    </lineage>
</organism>